<name>A0A0E3LD14_9EURY</name>
<dbReference type="EMBL" id="CP009508">
    <property type="protein sequence ID" value="AKB36476.1"/>
    <property type="molecule type" value="Genomic_DNA"/>
</dbReference>
<dbReference type="Proteomes" id="UP000033123">
    <property type="component" value="Chromosome"/>
</dbReference>
<dbReference type="HOGENOM" id="CLU_2490517_0_0_2"/>
<gene>
    <name evidence="2" type="ORF">MSSAC_1886</name>
</gene>
<keyword evidence="1" id="KW-1133">Transmembrane helix</keyword>
<keyword evidence="1" id="KW-0472">Membrane</keyword>
<accession>A0A0E3LD14</accession>
<evidence type="ECO:0000256" key="1">
    <source>
        <dbReference type="SAM" id="Phobius"/>
    </source>
</evidence>
<dbReference type="PATRIC" id="fig|1434118.4.peg.2403"/>
<keyword evidence="1" id="KW-0812">Transmembrane</keyword>
<sequence>MKLFAIKESIDAKKQLEIEMKDERNTLIREKAGSKTNQYMLYLNTAIILILGFKDVEFWMLGLFGFLILAQGVLSTGLYNYYDNRY</sequence>
<dbReference type="KEGG" id="msj:MSSAC_1886"/>
<dbReference type="STRING" id="1434118.MSSAC_1886"/>
<proteinExistence type="predicted"/>
<dbReference type="AlphaFoldDB" id="A0A0E3LD14"/>
<reference evidence="2 3" key="1">
    <citation type="submission" date="2014-07" db="EMBL/GenBank/DDBJ databases">
        <title>Methanogenic archaea and the global carbon cycle.</title>
        <authorList>
            <person name="Henriksen J.R."/>
            <person name="Luke J."/>
            <person name="Reinhart S."/>
            <person name="Benedict M.N."/>
            <person name="Youngblut N.D."/>
            <person name="Metcalf M.E."/>
            <person name="Whitaker R.J."/>
            <person name="Metcalf W.W."/>
        </authorList>
    </citation>
    <scope>NUCLEOTIDE SEQUENCE [LARGE SCALE GENOMIC DNA]</scope>
    <source>
        <strain evidence="2 3">C2J</strain>
    </source>
</reference>
<protein>
    <submittedName>
        <fullName evidence="2">Uncharacterized protein</fullName>
    </submittedName>
</protein>
<evidence type="ECO:0000313" key="3">
    <source>
        <dbReference type="Proteomes" id="UP000033123"/>
    </source>
</evidence>
<organism evidence="2 3">
    <name type="scientific">Methanosarcina siciliae C2J</name>
    <dbReference type="NCBI Taxonomy" id="1434118"/>
    <lineage>
        <taxon>Archaea</taxon>
        <taxon>Methanobacteriati</taxon>
        <taxon>Methanobacteriota</taxon>
        <taxon>Stenosarchaea group</taxon>
        <taxon>Methanomicrobia</taxon>
        <taxon>Methanosarcinales</taxon>
        <taxon>Methanosarcinaceae</taxon>
        <taxon>Methanosarcina</taxon>
    </lineage>
</organism>
<feature type="transmembrane region" description="Helical" evidence="1">
    <location>
        <begin position="59"/>
        <end position="82"/>
    </location>
</feature>
<feature type="transmembrane region" description="Helical" evidence="1">
    <location>
        <begin position="36"/>
        <end position="53"/>
    </location>
</feature>
<evidence type="ECO:0000313" key="2">
    <source>
        <dbReference type="EMBL" id="AKB36476.1"/>
    </source>
</evidence>